<organism evidence="19 20">
    <name type="scientific">Siphonobacter curvatus</name>
    <dbReference type="NCBI Taxonomy" id="2094562"/>
    <lineage>
        <taxon>Bacteria</taxon>
        <taxon>Pseudomonadati</taxon>
        <taxon>Bacteroidota</taxon>
        <taxon>Cytophagia</taxon>
        <taxon>Cytophagales</taxon>
        <taxon>Cytophagaceae</taxon>
        <taxon>Siphonobacter</taxon>
    </lineage>
</organism>
<evidence type="ECO:0000256" key="16">
    <source>
        <dbReference type="PIRSR" id="PIRSR006337-2"/>
    </source>
</evidence>
<dbReference type="SUPFAM" id="SSF51445">
    <property type="entry name" value="(Trans)glycosidases"/>
    <property type="match status" value="1"/>
</dbReference>
<dbReference type="GO" id="GO:0005737">
    <property type="term" value="C:cytoplasm"/>
    <property type="evidence" value="ECO:0007669"/>
    <property type="project" value="UniProtKB-SubCell"/>
</dbReference>
<evidence type="ECO:0000256" key="7">
    <source>
        <dbReference type="ARBA" id="ARBA00022801"/>
    </source>
</evidence>
<dbReference type="InterPro" id="IPR013780">
    <property type="entry name" value="Glyco_hydro_b"/>
</dbReference>
<evidence type="ECO:0000256" key="5">
    <source>
        <dbReference type="ARBA" id="ARBA00015938"/>
    </source>
</evidence>
<gene>
    <name evidence="19" type="primary">treZ</name>
    <name evidence="19" type="ORF">C5O19_20885</name>
</gene>
<dbReference type="SUPFAM" id="SSF51011">
    <property type="entry name" value="Glycosyl hydrolase domain"/>
    <property type="match status" value="1"/>
</dbReference>
<evidence type="ECO:0000256" key="17">
    <source>
        <dbReference type="PIRSR" id="PIRSR006337-3"/>
    </source>
</evidence>
<dbReference type="InterPro" id="IPR022567">
    <property type="entry name" value="DUF3459"/>
</dbReference>
<evidence type="ECO:0000256" key="11">
    <source>
        <dbReference type="ARBA" id="ARBA00033284"/>
    </source>
</evidence>
<evidence type="ECO:0000313" key="20">
    <source>
        <dbReference type="Proteomes" id="UP000239590"/>
    </source>
</evidence>
<dbReference type="InterPro" id="IPR044901">
    <property type="entry name" value="Trehalose_TreZ_E-set_sf"/>
</dbReference>
<evidence type="ECO:0000313" key="19">
    <source>
        <dbReference type="EMBL" id="PQA55002.1"/>
    </source>
</evidence>
<keyword evidence="7 14" id="KW-0378">Hydrolase</keyword>
<dbReference type="PIRSF" id="PIRSF006337">
    <property type="entry name" value="Trehalose_TreZ"/>
    <property type="match status" value="1"/>
</dbReference>
<comment type="catalytic activity">
    <reaction evidence="12 14">
        <text>hydrolysis of (1-&gt;4)-alpha-D-glucosidic linkage in 4-alpha-D-[(1-&gt;4)-alpha-D-glucanosyl]n trehalose to yield trehalose and (1-&gt;4)-alpha-D-glucan.</text>
        <dbReference type="EC" id="3.2.1.141"/>
    </reaction>
</comment>
<feature type="site" description="Transition state stabilizer" evidence="17">
    <location>
        <position position="397"/>
    </location>
</feature>
<dbReference type="InterPro" id="IPR006047">
    <property type="entry name" value="GH13_cat_dom"/>
</dbReference>
<dbReference type="Pfam" id="PF00128">
    <property type="entry name" value="Alpha-amylase"/>
    <property type="match status" value="2"/>
</dbReference>
<dbReference type="EMBL" id="PTRA01000005">
    <property type="protein sequence ID" value="PQA55002.1"/>
    <property type="molecule type" value="Genomic_DNA"/>
</dbReference>
<evidence type="ECO:0000256" key="13">
    <source>
        <dbReference type="NCBIfam" id="TIGR02402"/>
    </source>
</evidence>
<evidence type="ECO:0000256" key="10">
    <source>
        <dbReference type="ARBA" id="ARBA00032057"/>
    </source>
</evidence>
<feature type="binding site" evidence="16">
    <location>
        <begin position="396"/>
        <end position="401"/>
    </location>
    <ligand>
        <name>substrate</name>
    </ligand>
</feature>
<dbReference type="GO" id="GO:0005992">
    <property type="term" value="P:trehalose biosynthetic process"/>
    <property type="evidence" value="ECO:0007669"/>
    <property type="project" value="UniProtKB-UniRule"/>
</dbReference>
<sequence>MQSINLSSRTLGVNFSSTGEAHIVLWAPLLEHAAIHLTKSNTMYPLVKDGFGYWELTTTELQPGDTYQFVLNDGKHLPDPTSLSQPETVHSVSEAVDLSDYDWHDQHWQNLPLADYIFYELHVGTFTPEGTFAALEEKLDHLISLGVTAIELMPIAQFPGKRNWGYDGVYPFAVQHSYGGVRGLQHLVDRCHDKGLAVILDVVYNHMGPDGNYFGQYGPYFTDKYSTPWGDGLNFDDEHCDGVRQFFIENVLMWFRDFHIDGLRLDAVHAIRDFSPYHILQEIKQHVDALSEQTGRTHYLIVEMDLNDTRYIKPMEQGGYAMDAQWSDEFHHALRVAAGEERMGYYEEMNGMNHLAKAFRDAYVYTGQYSFRRHKKFGVHTDQIPGEKFVVFSQNHDHVGNRMMGERTSQLVSFEMLKLLAGTVLCSPYLPLLFMGEEWAEENPFLYFVDHTDPKLSALVREGRRKEFAYFHSGDGEAPDPTIEETFQQSKLQWDLLEKEHHQTLFRYYQALIALRKAHPALKNLDRSQMEVVADEDRDLLIIRRWHEKQDILILLNFSKQPQAVPVPEAKLAWHKRWDSADVRWNGPLGAPEVILPDSGLTIQPESILLYIHE</sequence>
<dbReference type="InterPro" id="IPR014756">
    <property type="entry name" value="Ig_E-set"/>
</dbReference>
<evidence type="ECO:0000256" key="2">
    <source>
        <dbReference type="ARBA" id="ARBA00005199"/>
    </source>
</evidence>
<dbReference type="Gene3D" id="2.60.40.1180">
    <property type="entry name" value="Golgi alpha-mannosidase II"/>
    <property type="match status" value="1"/>
</dbReference>
<comment type="subcellular location">
    <subcellularLocation>
        <location evidence="1 15">Cytoplasm</location>
    </subcellularLocation>
</comment>
<dbReference type="NCBIfam" id="TIGR02402">
    <property type="entry name" value="trehalose_TreZ"/>
    <property type="match status" value="1"/>
</dbReference>
<dbReference type="SUPFAM" id="SSF81296">
    <property type="entry name" value="E set domains"/>
    <property type="match status" value="1"/>
</dbReference>
<dbReference type="SMART" id="SM00642">
    <property type="entry name" value="Aamy"/>
    <property type="match status" value="1"/>
</dbReference>
<dbReference type="InterPro" id="IPR017853">
    <property type="entry name" value="GH"/>
</dbReference>
<name>A0A2S7IGT8_9BACT</name>
<evidence type="ECO:0000259" key="18">
    <source>
        <dbReference type="SMART" id="SM00642"/>
    </source>
</evidence>
<accession>A0A2S7IGT8</accession>
<evidence type="ECO:0000256" key="14">
    <source>
        <dbReference type="PIRNR" id="PIRNR006337"/>
    </source>
</evidence>
<evidence type="ECO:0000256" key="3">
    <source>
        <dbReference type="ARBA" id="ARBA00008061"/>
    </source>
</evidence>
<keyword evidence="6" id="KW-0963">Cytoplasm</keyword>
<dbReference type="Gene3D" id="2.60.40.10">
    <property type="entry name" value="Immunoglobulins"/>
    <property type="match status" value="1"/>
</dbReference>
<keyword evidence="9 14" id="KW-0326">Glycosidase</keyword>
<evidence type="ECO:0000256" key="12">
    <source>
        <dbReference type="ARBA" id="ARBA00034013"/>
    </source>
</evidence>
<feature type="domain" description="Glycosyl hydrolase family 13 catalytic" evidence="18">
    <location>
        <begin position="120"/>
        <end position="516"/>
    </location>
</feature>
<dbReference type="RefSeq" id="WP_104715321.1">
    <property type="nucleotide sequence ID" value="NZ_PTRA01000005.1"/>
</dbReference>
<dbReference type="CDD" id="cd11325">
    <property type="entry name" value="AmyAc_GTHase"/>
    <property type="match status" value="1"/>
</dbReference>
<feature type="active site" description="Nucleophile" evidence="15">
    <location>
        <position position="266"/>
    </location>
</feature>
<evidence type="ECO:0000256" key="15">
    <source>
        <dbReference type="PIRSR" id="PIRSR006337-1"/>
    </source>
</evidence>
<dbReference type="AlphaFoldDB" id="A0A2S7IGT8"/>
<proteinExistence type="inferred from homology"/>
<dbReference type="Gene3D" id="1.10.10.760">
    <property type="entry name" value="E-set domains of sugar-utilizing enzymes"/>
    <property type="match status" value="1"/>
</dbReference>
<dbReference type="OrthoDB" id="9761875at2"/>
<dbReference type="InterPro" id="IPR013783">
    <property type="entry name" value="Ig-like_fold"/>
</dbReference>
<dbReference type="PANTHER" id="PTHR43651">
    <property type="entry name" value="1,4-ALPHA-GLUCAN-BRANCHING ENZYME"/>
    <property type="match status" value="1"/>
</dbReference>
<dbReference type="Pfam" id="PF11941">
    <property type="entry name" value="DUF3459"/>
    <property type="match status" value="1"/>
</dbReference>
<feature type="binding site" evidence="16">
    <location>
        <begin position="328"/>
        <end position="332"/>
    </location>
    <ligand>
        <name>substrate</name>
    </ligand>
</feature>
<comment type="pathway">
    <text evidence="2 14">Glycan biosynthesis; trehalose biosynthesis.</text>
</comment>
<comment type="similarity">
    <text evidence="3 14">Belongs to the glycosyl hydrolase 13 family.</text>
</comment>
<dbReference type="InterPro" id="IPR012768">
    <property type="entry name" value="Trehalose_TreZ"/>
</dbReference>
<evidence type="ECO:0000256" key="9">
    <source>
        <dbReference type="ARBA" id="ARBA00023295"/>
    </source>
</evidence>
<evidence type="ECO:0000256" key="4">
    <source>
        <dbReference type="ARBA" id="ARBA00012268"/>
    </source>
</evidence>
<dbReference type="Proteomes" id="UP000239590">
    <property type="component" value="Unassembled WGS sequence"/>
</dbReference>
<keyword evidence="20" id="KW-1185">Reference proteome</keyword>
<evidence type="ECO:0000256" key="1">
    <source>
        <dbReference type="ARBA" id="ARBA00004496"/>
    </source>
</evidence>
<dbReference type="EC" id="3.2.1.141" evidence="4 13"/>
<protein>
    <recommendedName>
        <fullName evidence="5 13">Malto-oligosyltrehalose trehalohydrolase</fullName>
        <shortName evidence="14">MTHase</shortName>
        <ecNumber evidence="4 13">3.2.1.141</ecNumber>
    </recommendedName>
    <alternativeName>
        <fullName evidence="11 14">4-alpha-D-((1-&gt;4)-alpha-D-glucano)trehalose trehalohydrolase</fullName>
    </alternativeName>
    <alternativeName>
        <fullName evidence="10 14">Maltooligosyl trehalose trehalohydrolase</fullName>
    </alternativeName>
</protein>
<evidence type="ECO:0000256" key="8">
    <source>
        <dbReference type="ARBA" id="ARBA00023277"/>
    </source>
</evidence>
<dbReference type="Gene3D" id="3.20.20.80">
    <property type="entry name" value="Glycosidases"/>
    <property type="match status" value="1"/>
</dbReference>
<dbReference type="GO" id="GO:0033942">
    <property type="term" value="F:4-alpha-D-(1-&gt;4)-alpha-D-glucanotrehalose trehalohydrolase activity"/>
    <property type="evidence" value="ECO:0007669"/>
    <property type="project" value="UniProtKB-EC"/>
</dbReference>
<feature type="binding site" evidence="16">
    <location>
        <begin position="264"/>
        <end position="269"/>
    </location>
    <ligand>
        <name>substrate</name>
    </ligand>
</feature>
<dbReference type="PANTHER" id="PTHR43651:SF11">
    <property type="entry name" value="MALTO-OLIGOSYLTREHALOSE TREHALOHYDROLASE"/>
    <property type="match status" value="1"/>
</dbReference>
<comment type="caution">
    <text evidence="19">The sequence shown here is derived from an EMBL/GenBank/DDBJ whole genome shotgun (WGS) entry which is preliminary data.</text>
</comment>
<dbReference type="CDD" id="cd02853">
    <property type="entry name" value="E_set_MTHase_like_N"/>
    <property type="match status" value="1"/>
</dbReference>
<feature type="active site" description="Proton donor" evidence="15">
    <location>
        <position position="303"/>
    </location>
</feature>
<reference evidence="20" key="1">
    <citation type="submission" date="2018-02" db="EMBL/GenBank/DDBJ databases">
        <title>Genome sequencing of Solimonas sp. HR-BB.</title>
        <authorList>
            <person name="Lee Y."/>
            <person name="Jeon C.O."/>
        </authorList>
    </citation>
    <scope>NUCLEOTIDE SEQUENCE [LARGE SCALE GENOMIC DNA]</scope>
    <source>
        <strain evidence="20">HR-U</strain>
    </source>
</reference>
<keyword evidence="8" id="KW-0119">Carbohydrate metabolism</keyword>
<evidence type="ECO:0000256" key="6">
    <source>
        <dbReference type="ARBA" id="ARBA00022490"/>
    </source>
</evidence>
<dbReference type="UniPathway" id="UPA00299"/>